<keyword evidence="3" id="KW-1185">Reference proteome</keyword>
<proteinExistence type="predicted"/>
<dbReference type="InterPro" id="IPR036047">
    <property type="entry name" value="F-box-like_dom_sf"/>
</dbReference>
<evidence type="ECO:0000259" key="1">
    <source>
        <dbReference type="Pfam" id="PF12937"/>
    </source>
</evidence>
<evidence type="ECO:0000313" key="2">
    <source>
        <dbReference type="EMBL" id="KAJ7620330.1"/>
    </source>
</evidence>
<dbReference type="Gene3D" id="1.20.1280.50">
    <property type="match status" value="1"/>
</dbReference>
<sequence length="511" mass="57525">MAVWIQSKITNISDLPLELLTEIWKLLKYSPRTLGRILQVSKDWHNMALGMPGLWGALYITEDTNLDLLKTWIGRSQQTGLFICLDYQRAANSHWMITWQSEVAPPNYAERFIRVMECLVACADRWVHLEVFGPDTLYLLLREPLASLQAPRLTLLSIILDGPPDTPLPPVGNFVPPNGVALRSIEFTRVPLRWELFPLAPLTHLTLGPTNLGWNNLVHGVSHSPFLVSLGFVGGLPTSRASEETLALDLPSLTSLSLARLVVHDLGLLNTYLATPQIMSLALALPDEGSDFAPFLEQLSIRFPRLSHLAIDDIWLQPDTSLHTFFLQLTTVTDIVLRGLPRHMRPFWDALVHHMGDQHFLPALECITVVDIPILDIQDLVELRRQAGNASLCVTVHVSSLLIRRWNTSAWLVDNTRSTVLIEGPKKPSVRVWLFNNTYTTYLLQYIPVLVIPNSQFGLLGNTFRLPSCQDFPYLTSRWPDFYGPGVNSDQSPNVNLGKIPVGLESQQIIW</sequence>
<dbReference type="Pfam" id="PF12937">
    <property type="entry name" value="F-box-like"/>
    <property type="match status" value="1"/>
</dbReference>
<organism evidence="2 3">
    <name type="scientific">Roridomyces roridus</name>
    <dbReference type="NCBI Taxonomy" id="1738132"/>
    <lineage>
        <taxon>Eukaryota</taxon>
        <taxon>Fungi</taxon>
        <taxon>Dikarya</taxon>
        <taxon>Basidiomycota</taxon>
        <taxon>Agaricomycotina</taxon>
        <taxon>Agaricomycetes</taxon>
        <taxon>Agaricomycetidae</taxon>
        <taxon>Agaricales</taxon>
        <taxon>Marasmiineae</taxon>
        <taxon>Mycenaceae</taxon>
        <taxon>Roridomyces</taxon>
    </lineage>
</organism>
<dbReference type="AlphaFoldDB" id="A0AAD7FIB0"/>
<dbReference type="EMBL" id="JARKIF010000017">
    <property type="protein sequence ID" value="KAJ7620330.1"/>
    <property type="molecule type" value="Genomic_DNA"/>
</dbReference>
<dbReference type="Proteomes" id="UP001221142">
    <property type="component" value="Unassembled WGS sequence"/>
</dbReference>
<evidence type="ECO:0000313" key="3">
    <source>
        <dbReference type="Proteomes" id="UP001221142"/>
    </source>
</evidence>
<protein>
    <recommendedName>
        <fullName evidence="1">F-box domain-containing protein</fullName>
    </recommendedName>
</protein>
<gene>
    <name evidence="2" type="ORF">FB45DRAFT_871360</name>
</gene>
<reference evidence="2" key="1">
    <citation type="submission" date="2023-03" db="EMBL/GenBank/DDBJ databases">
        <title>Massive genome expansion in bonnet fungi (Mycena s.s.) driven by repeated elements and novel gene families across ecological guilds.</title>
        <authorList>
            <consortium name="Lawrence Berkeley National Laboratory"/>
            <person name="Harder C.B."/>
            <person name="Miyauchi S."/>
            <person name="Viragh M."/>
            <person name="Kuo A."/>
            <person name="Thoen E."/>
            <person name="Andreopoulos B."/>
            <person name="Lu D."/>
            <person name="Skrede I."/>
            <person name="Drula E."/>
            <person name="Henrissat B."/>
            <person name="Morin E."/>
            <person name="Kohler A."/>
            <person name="Barry K."/>
            <person name="LaButti K."/>
            <person name="Morin E."/>
            <person name="Salamov A."/>
            <person name="Lipzen A."/>
            <person name="Mereny Z."/>
            <person name="Hegedus B."/>
            <person name="Baldrian P."/>
            <person name="Stursova M."/>
            <person name="Weitz H."/>
            <person name="Taylor A."/>
            <person name="Grigoriev I.V."/>
            <person name="Nagy L.G."/>
            <person name="Martin F."/>
            <person name="Kauserud H."/>
        </authorList>
    </citation>
    <scope>NUCLEOTIDE SEQUENCE</scope>
    <source>
        <strain evidence="2">9284</strain>
    </source>
</reference>
<comment type="caution">
    <text evidence="2">The sequence shown here is derived from an EMBL/GenBank/DDBJ whole genome shotgun (WGS) entry which is preliminary data.</text>
</comment>
<feature type="domain" description="F-box" evidence="1">
    <location>
        <begin position="12"/>
        <end position="60"/>
    </location>
</feature>
<dbReference type="InterPro" id="IPR001810">
    <property type="entry name" value="F-box_dom"/>
</dbReference>
<dbReference type="SUPFAM" id="SSF81383">
    <property type="entry name" value="F-box domain"/>
    <property type="match status" value="1"/>
</dbReference>
<accession>A0AAD7FIB0</accession>
<dbReference type="CDD" id="cd09917">
    <property type="entry name" value="F-box_SF"/>
    <property type="match status" value="1"/>
</dbReference>
<name>A0AAD7FIB0_9AGAR</name>